<dbReference type="OrthoDB" id="1930760at2759"/>
<comment type="pathway">
    <text evidence="3">Protein modification.</text>
</comment>
<dbReference type="PANTHER" id="PTHR46042:SF1">
    <property type="entry name" value="DIPHTHINE METHYLTRANSFERASE"/>
    <property type="match status" value="1"/>
</dbReference>
<evidence type="ECO:0000313" key="6">
    <source>
        <dbReference type="Proteomes" id="UP000029964"/>
    </source>
</evidence>
<evidence type="ECO:0000256" key="4">
    <source>
        <dbReference type="SAM" id="MobiDB-lite"/>
    </source>
</evidence>
<dbReference type="Gene3D" id="2.130.10.10">
    <property type="entry name" value="YVTN repeat-like/Quinoprotein amine dehydrogenase"/>
    <property type="match status" value="1"/>
</dbReference>
<dbReference type="InterPro" id="IPR015943">
    <property type="entry name" value="WD40/YVTN_repeat-like_dom_sf"/>
</dbReference>
<dbReference type="Proteomes" id="UP000029964">
    <property type="component" value="Unassembled WGS sequence"/>
</dbReference>
<evidence type="ECO:0000256" key="1">
    <source>
        <dbReference type="ARBA" id="ARBA00022574"/>
    </source>
</evidence>
<dbReference type="SUPFAM" id="SSF101908">
    <property type="entry name" value="Putative isomerase YbhE"/>
    <property type="match status" value="1"/>
</dbReference>
<comment type="caution">
    <text evidence="5">The sequence shown here is derived from an EMBL/GenBank/DDBJ whole genome shotgun (WGS) entry which is preliminary data.</text>
</comment>
<evidence type="ECO:0000256" key="2">
    <source>
        <dbReference type="ARBA" id="ARBA00022737"/>
    </source>
</evidence>
<protein>
    <submittedName>
        <fullName evidence="5">Diphthamide biosynthesis protein-like protein</fullName>
    </submittedName>
</protein>
<dbReference type="InterPro" id="IPR052415">
    <property type="entry name" value="Diphthine_MTase"/>
</dbReference>
<dbReference type="EMBL" id="JPKY01000062">
    <property type="protein sequence ID" value="KFH43782.1"/>
    <property type="molecule type" value="Genomic_DNA"/>
</dbReference>
<dbReference type="GO" id="GO:0017183">
    <property type="term" value="P:protein histidyl modification to diphthamide"/>
    <property type="evidence" value="ECO:0007669"/>
    <property type="project" value="TreeGrafter"/>
</dbReference>
<sequence length="410" mass="44588">MADLSISSKASLVLDLPPSCIQFCPAYPEYFVIGTYNLQKEGNGGQPEAEKDSQVREEPAVELKKSQSRNGSLVVYKTDGSTVTHVQTISQPSALLDVRFHPAAGIQDIVAVVSSTRTLAIFRLNPTTNPDAPLQHIATSQCDDLAEHVLFLQCSWHPTDGQIIGVTTSTGLSKLLRLDSEWKIAAAVDIDIANSLEAWSIAFAPGPGPVAAPVGLTTVYTGGDDSVLRYNSYLVTSDKDDELVAQESPSFNPISIKGQHDAGVTAILPLALHESSGGRLVVTGSYDDHVRLFAIHDPQESYGMKRVKLLTEKNLEGGVWRLDLVDAVSSEGSVEIRILASCMYAGARLVQISQGADGTWRCEVLARFQEHQSMNYGCAIVPPRKRGDHRLVCVSTSFYDKLLCLWEYEL</sequence>
<dbReference type="AlphaFoldDB" id="A0A086T350"/>
<dbReference type="STRING" id="857340.A0A086T350"/>
<organism evidence="5 6">
    <name type="scientific">Hapsidospora chrysogenum (strain ATCC 11550 / CBS 779.69 / DSM 880 / IAM 14645 / JCM 23072 / IMI 49137)</name>
    <name type="common">Acremonium chrysogenum</name>
    <dbReference type="NCBI Taxonomy" id="857340"/>
    <lineage>
        <taxon>Eukaryota</taxon>
        <taxon>Fungi</taxon>
        <taxon>Dikarya</taxon>
        <taxon>Ascomycota</taxon>
        <taxon>Pezizomycotina</taxon>
        <taxon>Sordariomycetes</taxon>
        <taxon>Hypocreomycetidae</taxon>
        <taxon>Hypocreales</taxon>
        <taxon>Bionectriaceae</taxon>
        <taxon>Hapsidospora</taxon>
    </lineage>
</organism>
<feature type="region of interest" description="Disordered" evidence="4">
    <location>
        <begin position="42"/>
        <end position="66"/>
    </location>
</feature>
<accession>A0A086T350</accession>
<reference evidence="6" key="1">
    <citation type="journal article" date="2014" name="Genome Announc.">
        <title>Genome sequence and annotation of Acremonium chrysogenum, producer of the beta-lactam antibiotic cephalosporin C.</title>
        <authorList>
            <person name="Terfehr D."/>
            <person name="Dahlmann T.A."/>
            <person name="Specht T."/>
            <person name="Zadra I."/>
            <person name="Kuernsteiner H."/>
            <person name="Kueck U."/>
        </authorList>
    </citation>
    <scope>NUCLEOTIDE SEQUENCE [LARGE SCALE GENOMIC DNA]</scope>
    <source>
        <strain evidence="6">ATCC 11550 / CBS 779.69 / DSM 880 / IAM 14645 / JCM 23072 / IMI 49137</strain>
    </source>
</reference>
<name>A0A086T350_HAPC1</name>
<feature type="compositionally biased region" description="Basic and acidic residues" evidence="4">
    <location>
        <begin position="48"/>
        <end position="65"/>
    </location>
</feature>
<evidence type="ECO:0000313" key="5">
    <source>
        <dbReference type="EMBL" id="KFH43782.1"/>
    </source>
</evidence>
<gene>
    <name evidence="5" type="ORF">ACRE_054590</name>
</gene>
<proteinExistence type="predicted"/>
<keyword evidence="6" id="KW-1185">Reference proteome</keyword>
<keyword evidence="1" id="KW-0853">WD repeat</keyword>
<dbReference type="GO" id="GO:0005737">
    <property type="term" value="C:cytoplasm"/>
    <property type="evidence" value="ECO:0007669"/>
    <property type="project" value="TreeGrafter"/>
</dbReference>
<evidence type="ECO:0000256" key="3">
    <source>
        <dbReference type="ARBA" id="ARBA00043952"/>
    </source>
</evidence>
<keyword evidence="2" id="KW-0677">Repeat</keyword>
<dbReference type="GO" id="GO:0061685">
    <property type="term" value="F:diphthine methylesterase activity"/>
    <property type="evidence" value="ECO:0007669"/>
    <property type="project" value="TreeGrafter"/>
</dbReference>
<dbReference type="HOGENOM" id="CLU_036100_1_0_1"/>
<dbReference type="PANTHER" id="PTHR46042">
    <property type="entry name" value="DIPHTHINE METHYLTRANSFERASE"/>
    <property type="match status" value="1"/>
</dbReference>